<dbReference type="EMBL" id="ASWH01000004">
    <property type="protein sequence ID" value="EOW77575.1"/>
    <property type="molecule type" value="Genomic_DNA"/>
</dbReference>
<keyword evidence="6 7" id="KW-0684">Rhamnose metabolism</keyword>
<dbReference type="GO" id="GO:0008993">
    <property type="term" value="F:rhamnulokinase activity"/>
    <property type="evidence" value="ECO:0007669"/>
    <property type="project" value="UniProtKB-UniRule"/>
</dbReference>
<evidence type="ECO:0000256" key="7">
    <source>
        <dbReference type="HAMAP-Rule" id="MF_01535"/>
    </source>
</evidence>
<evidence type="ECO:0000256" key="8">
    <source>
        <dbReference type="NCBIfam" id="TIGR02627"/>
    </source>
</evidence>
<name>R2V5U3_9ENTE</name>
<comment type="cofactor">
    <cofactor evidence="7">
        <name>Mg(2+)</name>
        <dbReference type="ChEBI" id="CHEBI:18420"/>
    </cofactor>
</comment>
<dbReference type="OrthoDB" id="9805576at2"/>
<feature type="binding site" evidence="7">
    <location>
        <begin position="235"/>
        <end position="237"/>
    </location>
    <ligand>
        <name>substrate</name>
    </ligand>
</feature>
<evidence type="ECO:0000259" key="10">
    <source>
        <dbReference type="Pfam" id="PF02782"/>
    </source>
</evidence>
<sequence>MEHYLAVDIGASSGRVLLSTLNDGKMSLTEIHRFKNGFSFRDGHDRWAIEELVTNIIKGLELAKEQYGVESCTLGIDTWAVDYCLIDKEGNLLADPIAYRDARTEYAVEKVSQEISLDELYERTGIQIQPFNTLFQLFVEDKTLLDKADKIALIPDYLGYRLTGNLVTEKTNASTTQLLNPGTLTWDVKLMQILGIDTSYFAPLVDAGNILGKLAKDQFPANDLPETTVITVATHDTASAVLGTPSNSTDNWAYLSSGTWSLLGVETKVARVSRKAFFENYTNEWGAHNTIRFLKNIMGMWLVQEVARMQNYQISYAEMAELAAKEPAFQQWIDINDQRFLNPENMIQEIQSYCRETNQTVPTSPGAIARCIYDNLALCYAVELEKLEAITGVEDIIDTLYIVGGGSNNTFLNQLTADVANIRVQAGPGEATAIGNLALQMITVGDCSSIEEARKIIKASFPCTEYHPRENQSTVLTNYKKFLKVRNY</sequence>
<protein>
    <recommendedName>
        <fullName evidence="7 8">Rhamnulokinase</fullName>
        <shortName evidence="7">RhaB</shortName>
        <ecNumber evidence="7 8">2.7.1.5</ecNumber>
    </recommendedName>
    <alternativeName>
        <fullName evidence="7">ATP:L-rhamnulose phosphotransferase</fullName>
    </alternativeName>
    <alternativeName>
        <fullName evidence="7">L-rhamnulose 1-kinase</fullName>
    </alternativeName>
    <alternativeName>
        <fullName evidence="7">Rhamnulose kinase</fullName>
    </alternativeName>
</protein>
<dbReference type="InterPro" id="IPR018485">
    <property type="entry name" value="FGGY_C"/>
</dbReference>
<evidence type="ECO:0000256" key="5">
    <source>
        <dbReference type="ARBA" id="ARBA00022840"/>
    </source>
</evidence>
<evidence type="ECO:0000259" key="9">
    <source>
        <dbReference type="Pfam" id="PF00370"/>
    </source>
</evidence>
<dbReference type="InterPro" id="IPR018484">
    <property type="entry name" value="FGGY_N"/>
</dbReference>
<evidence type="ECO:0000256" key="2">
    <source>
        <dbReference type="ARBA" id="ARBA00022679"/>
    </source>
</evidence>
<comment type="pathway">
    <text evidence="7">Carbohydrate degradation; L-rhamnose degradation; glycerone phosphate from L-rhamnose: step 2/3.</text>
</comment>
<dbReference type="AlphaFoldDB" id="R2V5U3"/>
<dbReference type="InterPro" id="IPR050406">
    <property type="entry name" value="FGGY_Carb_Kinase"/>
</dbReference>
<dbReference type="UniPathway" id="UPA00541">
    <property type="reaction ID" value="UER00602"/>
</dbReference>
<feature type="active site" description="Proton acceptor" evidence="7">
    <location>
        <position position="236"/>
    </location>
</feature>
<dbReference type="Proteomes" id="UP000013750">
    <property type="component" value="Unassembled WGS sequence"/>
</dbReference>
<feature type="binding site" evidence="7">
    <location>
        <position position="259"/>
    </location>
    <ligand>
        <name>ATP</name>
        <dbReference type="ChEBI" id="CHEBI:30616"/>
    </ligand>
</feature>
<dbReference type="HOGENOM" id="CLU_039395_0_1_9"/>
<dbReference type="Pfam" id="PF00370">
    <property type="entry name" value="FGGY_N"/>
    <property type="match status" value="1"/>
</dbReference>
<feature type="binding site" evidence="7">
    <location>
        <position position="304"/>
    </location>
    <ligand>
        <name>ATP</name>
        <dbReference type="ChEBI" id="CHEBI:30616"/>
    </ligand>
</feature>
<feature type="domain" description="Carbohydrate kinase FGGY C-terminal" evidence="10">
    <location>
        <begin position="253"/>
        <end position="443"/>
    </location>
</feature>
<feature type="domain" description="Carbohydrate kinase FGGY N-terminal" evidence="9">
    <location>
        <begin position="4"/>
        <end position="243"/>
    </location>
</feature>
<reference evidence="11 13" key="1">
    <citation type="submission" date="2013-02" db="EMBL/GenBank/DDBJ databases">
        <title>The Genome Sequence of Enterococcus gilvus ATCC BAA-350.</title>
        <authorList>
            <consortium name="The Broad Institute Genome Sequencing Platform"/>
            <consortium name="The Broad Institute Genome Sequencing Center for Infectious Disease"/>
            <person name="Earl A.M."/>
            <person name="Gilmore M.S."/>
            <person name="Lebreton F."/>
            <person name="Walker B."/>
            <person name="Young S.K."/>
            <person name="Zeng Q."/>
            <person name="Gargeya S."/>
            <person name="Fitzgerald M."/>
            <person name="Haas B."/>
            <person name="Abouelleil A."/>
            <person name="Alvarado L."/>
            <person name="Arachchi H.M."/>
            <person name="Berlin A.M."/>
            <person name="Chapman S.B."/>
            <person name="Dewar J."/>
            <person name="Goldberg J."/>
            <person name="Griggs A."/>
            <person name="Gujja S."/>
            <person name="Hansen M."/>
            <person name="Howarth C."/>
            <person name="Imamovic A."/>
            <person name="Larimer J."/>
            <person name="McCowan C."/>
            <person name="Murphy C."/>
            <person name="Neiman D."/>
            <person name="Pearson M."/>
            <person name="Priest M."/>
            <person name="Roberts A."/>
            <person name="Saif S."/>
            <person name="Shea T."/>
            <person name="Sisk P."/>
            <person name="Sykes S."/>
            <person name="Wortman J."/>
            <person name="Nusbaum C."/>
            <person name="Birren B."/>
        </authorList>
    </citation>
    <scope>NUCLEOTIDE SEQUENCE [LARGE SCALE GENOMIC DNA]</scope>
    <source>
        <strain evidence="11 13">ATCC BAA-350</strain>
    </source>
</reference>
<keyword evidence="5 7" id="KW-0067">ATP-binding</keyword>
<dbReference type="eggNOG" id="COG1070">
    <property type="taxonomic scope" value="Bacteria"/>
</dbReference>
<comment type="function">
    <text evidence="7">Involved in the catabolism of L-rhamnose (6-deoxy-L-mannose). Catalyzes the transfer of the gamma-phosphate group from ATP to the 1-hydroxyl group of L-rhamnulose to yield L-rhamnulose 1-phosphate.</text>
</comment>
<proteinExistence type="inferred from homology"/>
<evidence type="ECO:0000313" key="13">
    <source>
        <dbReference type="Proteomes" id="UP000013750"/>
    </source>
</evidence>
<dbReference type="Gene3D" id="3.30.420.40">
    <property type="match status" value="2"/>
</dbReference>
<dbReference type="GO" id="GO:0019301">
    <property type="term" value="P:rhamnose catabolic process"/>
    <property type="evidence" value="ECO:0007669"/>
    <property type="project" value="UniProtKB-UniRule"/>
</dbReference>
<feature type="binding site" evidence="7">
    <location>
        <position position="405"/>
    </location>
    <ligand>
        <name>ATP</name>
        <dbReference type="ChEBI" id="CHEBI:30616"/>
    </ligand>
</feature>
<dbReference type="CDD" id="cd07771">
    <property type="entry name" value="ASKHA_NBD_FGGY_RhaB-like"/>
    <property type="match status" value="1"/>
</dbReference>
<evidence type="ECO:0000256" key="1">
    <source>
        <dbReference type="ARBA" id="ARBA00009156"/>
    </source>
</evidence>
<keyword evidence="7" id="KW-1015">Disulfide bond</keyword>
<evidence type="ECO:0000256" key="4">
    <source>
        <dbReference type="ARBA" id="ARBA00022777"/>
    </source>
</evidence>
<keyword evidence="2 7" id="KW-0808">Transferase</keyword>
<dbReference type="PANTHER" id="PTHR43095">
    <property type="entry name" value="SUGAR KINASE"/>
    <property type="match status" value="1"/>
</dbReference>
<evidence type="ECO:0000313" key="12">
    <source>
        <dbReference type="EMBL" id="EOW77575.1"/>
    </source>
</evidence>
<keyword evidence="14" id="KW-1185">Reference proteome</keyword>
<evidence type="ECO:0000313" key="14">
    <source>
        <dbReference type="Proteomes" id="UP000014160"/>
    </source>
</evidence>
<comment type="similarity">
    <text evidence="7">Belongs to the rhamnulokinase family.</text>
</comment>
<dbReference type="HAMAP" id="MF_01535">
    <property type="entry name" value="Rhamnulokinase"/>
    <property type="match status" value="1"/>
</dbReference>
<dbReference type="Pfam" id="PF02782">
    <property type="entry name" value="FGGY_C"/>
    <property type="match status" value="1"/>
</dbReference>
<dbReference type="PIRSF" id="PIRSF000538">
    <property type="entry name" value="GlpK"/>
    <property type="match status" value="1"/>
</dbReference>
<comment type="caution">
    <text evidence="7">Lacks conserved residue(s) required for the propagation of feature annotation.</text>
</comment>
<dbReference type="EC" id="2.7.1.5" evidence="7 8"/>
<keyword evidence="4 7" id="KW-0418">Kinase</keyword>
<feature type="binding site" evidence="7">
    <location>
        <begin position="11"/>
        <end position="15"/>
    </location>
    <ligand>
        <name>ATP</name>
        <dbReference type="ChEBI" id="CHEBI:30616"/>
    </ligand>
</feature>
<comment type="caution">
    <text evidence="11">The sequence shown here is derived from an EMBL/GenBank/DDBJ whole genome shotgun (WGS) entry which is preliminary data.</text>
</comment>
<feature type="binding site" evidence="7">
    <location>
        <position position="296"/>
    </location>
    <ligand>
        <name>substrate</name>
    </ligand>
</feature>
<comment type="catalytic activity">
    <reaction evidence="7">
        <text>L-rhamnulose + ATP = L-rhamnulose 1-phosphate + ADP + H(+)</text>
        <dbReference type="Rhea" id="RHEA:20117"/>
        <dbReference type="ChEBI" id="CHEBI:15378"/>
        <dbReference type="ChEBI" id="CHEBI:17897"/>
        <dbReference type="ChEBI" id="CHEBI:30616"/>
        <dbReference type="ChEBI" id="CHEBI:58313"/>
        <dbReference type="ChEBI" id="CHEBI:456216"/>
        <dbReference type="EC" id="2.7.1.5"/>
    </reaction>
</comment>
<dbReference type="NCBIfam" id="TIGR02627">
    <property type="entry name" value="rhamnulo_kin"/>
    <property type="match status" value="1"/>
</dbReference>
<dbReference type="PATRIC" id="fig|1158614.3.peg.4021"/>
<dbReference type="RefSeq" id="WP_010782348.1">
    <property type="nucleotide sequence ID" value="NZ_ASWH01000004.1"/>
</dbReference>
<evidence type="ECO:0000256" key="6">
    <source>
        <dbReference type="ARBA" id="ARBA00023308"/>
    </source>
</evidence>
<gene>
    <name evidence="7" type="primary">rhaB</name>
    <name evidence="12" type="ORF">I592_04095</name>
    <name evidence="11" type="ORF">UKC_04030</name>
</gene>
<organism evidence="11 13">
    <name type="scientific">Enterococcus gilvus ATCC BAA-350</name>
    <dbReference type="NCBI Taxonomy" id="1158614"/>
    <lineage>
        <taxon>Bacteria</taxon>
        <taxon>Bacillati</taxon>
        <taxon>Bacillota</taxon>
        <taxon>Bacilli</taxon>
        <taxon>Lactobacillales</taxon>
        <taxon>Enterococcaceae</taxon>
        <taxon>Enterococcus</taxon>
    </lineage>
</organism>
<reference evidence="12 14" key="2">
    <citation type="submission" date="2013-03" db="EMBL/GenBank/DDBJ databases">
        <title>The Genome Sequence of Enterococcus gilvus ATCC BAA-350 (PacBio/Illumina hybrid assembly).</title>
        <authorList>
            <consortium name="The Broad Institute Genomics Platform"/>
            <consortium name="The Broad Institute Genome Sequencing Center for Infectious Disease"/>
            <person name="Earl A."/>
            <person name="Russ C."/>
            <person name="Gilmore M."/>
            <person name="Surin D."/>
            <person name="Walker B."/>
            <person name="Young S."/>
            <person name="Zeng Q."/>
            <person name="Gargeya S."/>
            <person name="Fitzgerald M."/>
            <person name="Haas B."/>
            <person name="Abouelleil A."/>
            <person name="Allen A.W."/>
            <person name="Alvarado L."/>
            <person name="Arachchi H.M."/>
            <person name="Berlin A.M."/>
            <person name="Chapman S.B."/>
            <person name="Gainer-Dewar J."/>
            <person name="Goldberg J."/>
            <person name="Griggs A."/>
            <person name="Gujja S."/>
            <person name="Hansen M."/>
            <person name="Howarth C."/>
            <person name="Imamovic A."/>
            <person name="Ireland A."/>
            <person name="Larimer J."/>
            <person name="McCowan C."/>
            <person name="Murphy C."/>
            <person name="Pearson M."/>
            <person name="Poon T.W."/>
            <person name="Priest M."/>
            <person name="Roberts A."/>
            <person name="Saif S."/>
            <person name="Shea T."/>
            <person name="Sisk P."/>
            <person name="Sykes S."/>
            <person name="Wortman J."/>
            <person name="Nusbaum C."/>
            <person name="Birren B."/>
        </authorList>
    </citation>
    <scope>NUCLEOTIDE SEQUENCE [LARGE SCALE GENOMIC DNA]</scope>
    <source>
        <strain evidence="12 14">ATCC BAA-350</strain>
    </source>
</reference>
<dbReference type="InterPro" id="IPR043129">
    <property type="entry name" value="ATPase_NBD"/>
</dbReference>
<keyword evidence="7" id="KW-0460">Magnesium</keyword>
<dbReference type="SUPFAM" id="SSF53067">
    <property type="entry name" value="Actin-like ATPase domain"/>
    <property type="match status" value="2"/>
</dbReference>
<dbReference type="GO" id="GO:0005524">
    <property type="term" value="F:ATP binding"/>
    <property type="evidence" value="ECO:0007669"/>
    <property type="project" value="UniProtKB-KW"/>
</dbReference>
<evidence type="ECO:0000256" key="3">
    <source>
        <dbReference type="ARBA" id="ARBA00022741"/>
    </source>
</evidence>
<evidence type="ECO:0000313" key="11">
    <source>
        <dbReference type="EMBL" id="EOI53051.1"/>
    </source>
</evidence>
<accession>R2V5U3</accession>
<dbReference type="EMBL" id="AJDQ01000018">
    <property type="protein sequence ID" value="EOI53051.1"/>
    <property type="molecule type" value="Genomic_DNA"/>
</dbReference>
<comment type="similarity">
    <text evidence="1">Belongs to the FGGY kinase family.</text>
</comment>
<keyword evidence="3 7" id="KW-0547">Nucleotide-binding</keyword>
<dbReference type="InterPro" id="IPR013449">
    <property type="entry name" value="Rhamnulokinase"/>
</dbReference>
<feature type="binding site" evidence="7">
    <location>
        <position position="80"/>
    </location>
    <ligand>
        <name>substrate</name>
    </ligand>
</feature>
<dbReference type="InterPro" id="IPR000577">
    <property type="entry name" value="Carb_kinase_FGGY"/>
</dbReference>
<dbReference type="Proteomes" id="UP000014160">
    <property type="component" value="Unassembled WGS sequence"/>
</dbReference>
<feature type="disulfide bond" evidence="7">
    <location>
        <begin position="354"/>
        <end position="371"/>
    </location>
</feature>